<keyword evidence="7" id="KW-1185">Reference proteome</keyword>
<dbReference type="PANTHER" id="PTHR30514:SF1">
    <property type="entry name" value="HTH-TYPE TRANSCRIPTIONAL REGULATOR HEXR-RELATED"/>
    <property type="match status" value="1"/>
</dbReference>
<dbReference type="InterPro" id="IPR035472">
    <property type="entry name" value="RpiR-like_SIS"/>
</dbReference>
<dbReference type="Gene3D" id="3.40.50.10490">
    <property type="entry name" value="Glucose-6-phosphate isomerase like protein, domain 1"/>
    <property type="match status" value="1"/>
</dbReference>
<organism evidence="6 7">
    <name type="scientific">Vagococcus allomyrinae</name>
    <dbReference type="NCBI Taxonomy" id="2794353"/>
    <lineage>
        <taxon>Bacteria</taxon>
        <taxon>Bacillati</taxon>
        <taxon>Bacillota</taxon>
        <taxon>Bacilli</taxon>
        <taxon>Lactobacillales</taxon>
        <taxon>Enterococcaceae</taxon>
        <taxon>Vagococcus</taxon>
    </lineage>
</organism>
<dbReference type="InterPro" id="IPR046348">
    <property type="entry name" value="SIS_dom_sf"/>
</dbReference>
<name>A0A940SU60_9ENTE</name>
<dbReference type="GO" id="GO:1901135">
    <property type="term" value="P:carbohydrate derivative metabolic process"/>
    <property type="evidence" value="ECO:0007669"/>
    <property type="project" value="InterPro"/>
</dbReference>
<dbReference type="GO" id="GO:0097367">
    <property type="term" value="F:carbohydrate derivative binding"/>
    <property type="evidence" value="ECO:0007669"/>
    <property type="project" value="InterPro"/>
</dbReference>
<sequence>MNLEALINTHYAKLNETDLQILEYVLKNKETSGHLTIVQLAKETLTSKSTISRLAQKLGFSGFTEFKYRLQDTNVKEVEQALPLMVDLELTNHQLTDIQATHKLFSQMYNEASIQAIFEAKRIFCFGTGWGQRNVISDFIRNMQSIGVFPIEVKSTFEFRKTIKQDVTSDDVIIVVSLSGDITRIESELTYALVTGVKTISITELSNNYLSALSTFNLYFQASRQVVQGKEFISFVTMNLVMDSFFRKIIQYQP</sequence>
<reference evidence="6" key="1">
    <citation type="submission" date="2020-12" db="EMBL/GenBank/DDBJ databases">
        <title>Vagococcus allomyrinae sp. nov. and Enterococcus lavae sp. nov., isolated from the larvae of Allomyrina dichotoma.</title>
        <authorList>
            <person name="Lee S.D."/>
        </authorList>
    </citation>
    <scope>NUCLEOTIDE SEQUENCE</scope>
    <source>
        <strain evidence="6">BWB3-3</strain>
    </source>
</reference>
<dbReference type="PANTHER" id="PTHR30514">
    <property type="entry name" value="GLUCOKINASE"/>
    <property type="match status" value="1"/>
</dbReference>
<accession>A0A940SU60</accession>
<feature type="domain" description="HTH rpiR-type" evidence="4">
    <location>
        <begin position="1"/>
        <end position="77"/>
    </location>
</feature>
<dbReference type="Pfam" id="PF01380">
    <property type="entry name" value="SIS"/>
    <property type="match status" value="1"/>
</dbReference>
<dbReference type="AlphaFoldDB" id="A0A940SU60"/>
<dbReference type="Proteomes" id="UP000674938">
    <property type="component" value="Unassembled WGS sequence"/>
</dbReference>
<dbReference type="InterPro" id="IPR036388">
    <property type="entry name" value="WH-like_DNA-bd_sf"/>
</dbReference>
<evidence type="ECO:0000256" key="1">
    <source>
        <dbReference type="ARBA" id="ARBA00023015"/>
    </source>
</evidence>
<evidence type="ECO:0000256" key="2">
    <source>
        <dbReference type="ARBA" id="ARBA00023125"/>
    </source>
</evidence>
<evidence type="ECO:0000259" key="5">
    <source>
        <dbReference type="PROSITE" id="PS51464"/>
    </source>
</evidence>
<dbReference type="GO" id="GO:0003700">
    <property type="term" value="F:DNA-binding transcription factor activity"/>
    <property type="evidence" value="ECO:0007669"/>
    <property type="project" value="InterPro"/>
</dbReference>
<feature type="domain" description="SIS" evidence="5">
    <location>
        <begin position="113"/>
        <end position="254"/>
    </location>
</feature>
<dbReference type="PROSITE" id="PS51464">
    <property type="entry name" value="SIS"/>
    <property type="match status" value="1"/>
</dbReference>
<protein>
    <submittedName>
        <fullName evidence="6">MurR/RpiR family transcriptional regulator</fullName>
    </submittedName>
</protein>
<dbReference type="Gene3D" id="1.10.10.10">
    <property type="entry name" value="Winged helix-like DNA-binding domain superfamily/Winged helix DNA-binding domain"/>
    <property type="match status" value="1"/>
</dbReference>
<gene>
    <name evidence="6" type="ORF">I6N95_01865</name>
</gene>
<dbReference type="GO" id="GO:0003677">
    <property type="term" value="F:DNA binding"/>
    <property type="evidence" value="ECO:0007669"/>
    <property type="project" value="UniProtKB-KW"/>
</dbReference>
<dbReference type="SUPFAM" id="SSF53697">
    <property type="entry name" value="SIS domain"/>
    <property type="match status" value="1"/>
</dbReference>
<keyword evidence="1" id="KW-0805">Transcription regulation</keyword>
<dbReference type="SUPFAM" id="SSF46689">
    <property type="entry name" value="Homeodomain-like"/>
    <property type="match status" value="1"/>
</dbReference>
<dbReference type="EMBL" id="JAEEGA010000001">
    <property type="protein sequence ID" value="MBP1039746.1"/>
    <property type="molecule type" value="Genomic_DNA"/>
</dbReference>
<dbReference type="InterPro" id="IPR001347">
    <property type="entry name" value="SIS_dom"/>
</dbReference>
<dbReference type="InterPro" id="IPR047640">
    <property type="entry name" value="RpiR-like"/>
</dbReference>
<dbReference type="PROSITE" id="PS51071">
    <property type="entry name" value="HTH_RPIR"/>
    <property type="match status" value="1"/>
</dbReference>
<keyword evidence="3" id="KW-0804">Transcription</keyword>
<evidence type="ECO:0000256" key="3">
    <source>
        <dbReference type="ARBA" id="ARBA00023163"/>
    </source>
</evidence>
<evidence type="ECO:0000313" key="7">
    <source>
        <dbReference type="Proteomes" id="UP000674938"/>
    </source>
</evidence>
<comment type="caution">
    <text evidence="6">The sequence shown here is derived from an EMBL/GenBank/DDBJ whole genome shotgun (WGS) entry which is preliminary data.</text>
</comment>
<proteinExistence type="predicted"/>
<evidence type="ECO:0000259" key="4">
    <source>
        <dbReference type="PROSITE" id="PS51071"/>
    </source>
</evidence>
<dbReference type="RefSeq" id="WP_209524635.1">
    <property type="nucleotide sequence ID" value="NZ_JAEEGA010000001.1"/>
</dbReference>
<dbReference type="CDD" id="cd05013">
    <property type="entry name" value="SIS_RpiR"/>
    <property type="match status" value="1"/>
</dbReference>
<dbReference type="Pfam" id="PF01418">
    <property type="entry name" value="HTH_6"/>
    <property type="match status" value="1"/>
</dbReference>
<keyword evidence="2" id="KW-0238">DNA-binding</keyword>
<evidence type="ECO:0000313" key="6">
    <source>
        <dbReference type="EMBL" id="MBP1039746.1"/>
    </source>
</evidence>
<dbReference type="InterPro" id="IPR009057">
    <property type="entry name" value="Homeodomain-like_sf"/>
</dbReference>
<dbReference type="InterPro" id="IPR000281">
    <property type="entry name" value="HTH_RpiR"/>
</dbReference>